<feature type="compositionally biased region" description="Polar residues" evidence="1">
    <location>
        <begin position="73"/>
        <end position="94"/>
    </location>
</feature>
<gene>
    <name evidence="2" type="ORF">FNV43_RR11636</name>
</gene>
<reference evidence="2" key="1">
    <citation type="submission" date="2020-03" db="EMBL/GenBank/DDBJ databases">
        <title>A high-quality chromosome-level genome assembly of a woody plant with both climbing and erect habits, Rhamnella rubrinervis.</title>
        <authorList>
            <person name="Lu Z."/>
            <person name="Yang Y."/>
            <person name="Zhu X."/>
            <person name="Sun Y."/>
        </authorList>
    </citation>
    <scope>NUCLEOTIDE SEQUENCE</scope>
    <source>
        <strain evidence="2">BYM</strain>
        <tissue evidence="2">Leaf</tissue>
    </source>
</reference>
<dbReference type="EMBL" id="VOIH02000005">
    <property type="protein sequence ID" value="KAF3446457.1"/>
    <property type="molecule type" value="Genomic_DNA"/>
</dbReference>
<sequence length="109" mass="11822">MVHQQDAAPSSMTNKMGIQVRQSAPALGAASTRNEINIETDKSIRTTSEGDEPDDDDYVDDFGEEEWSPLQGEGSSKPSNEFDNTPYRGQQLNTMAIVPFQPSGALTTA</sequence>
<proteinExistence type="predicted"/>
<feature type="region of interest" description="Disordered" evidence="1">
    <location>
        <begin position="1"/>
        <end position="109"/>
    </location>
</feature>
<evidence type="ECO:0000256" key="1">
    <source>
        <dbReference type="SAM" id="MobiDB-lite"/>
    </source>
</evidence>
<organism evidence="2 3">
    <name type="scientific">Rhamnella rubrinervis</name>
    <dbReference type="NCBI Taxonomy" id="2594499"/>
    <lineage>
        <taxon>Eukaryota</taxon>
        <taxon>Viridiplantae</taxon>
        <taxon>Streptophyta</taxon>
        <taxon>Embryophyta</taxon>
        <taxon>Tracheophyta</taxon>
        <taxon>Spermatophyta</taxon>
        <taxon>Magnoliopsida</taxon>
        <taxon>eudicotyledons</taxon>
        <taxon>Gunneridae</taxon>
        <taxon>Pentapetalae</taxon>
        <taxon>rosids</taxon>
        <taxon>fabids</taxon>
        <taxon>Rosales</taxon>
        <taxon>Rhamnaceae</taxon>
        <taxon>rhamnoid group</taxon>
        <taxon>Rhamneae</taxon>
        <taxon>Rhamnella</taxon>
    </lineage>
</organism>
<comment type="caution">
    <text evidence="2">The sequence shown here is derived from an EMBL/GenBank/DDBJ whole genome shotgun (WGS) entry which is preliminary data.</text>
</comment>
<feature type="compositionally biased region" description="Polar residues" evidence="1">
    <location>
        <begin position="7"/>
        <end position="22"/>
    </location>
</feature>
<evidence type="ECO:0000313" key="2">
    <source>
        <dbReference type="EMBL" id="KAF3446457.1"/>
    </source>
</evidence>
<feature type="compositionally biased region" description="Acidic residues" evidence="1">
    <location>
        <begin position="49"/>
        <end position="67"/>
    </location>
</feature>
<keyword evidence="3" id="KW-1185">Reference proteome</keyword>
<dbReference type="AlphaFoldDB" id="A0A8K0H625"/>
<evidence type="ECO:0000313" key="3">
    <source>
        <dbReference type="Proteomes" id="UP000796880"/>
    </source>
</evidence>
<accession>A0A8K0H625</accession>
<protein>
    <submittedName>
        <fullName evidence="2">Uncharacterized protein</fullName>
    </submittedName>
</protein>
<name>A0A8K0H625_9ROSA</name>
<dbReference type="Proteomes" id="UP000796880">
    <property type="component" value="Unassembled WGS sequence"/>
</dbReference>